<dbReference type="Proteomes" id="UP000219338">
    <property type="component" value="Unassembled WGS sequence"/>
</dbReference>
<dbReference type="Gene3D" id="2.40.70.10">
    <property type="entry name" value="Acid Proteases"/>
    <property type="match status" value="1"/>
</dbReference>
<dbReference type="AlphaFoldDB" id="A0A284RP04"/>
<dbReference type="PANTHER" id="PTHR15503:SF22">
    <property type="entry name" value="TRANSPOSON TY3-I GAG POLYPROTEIN"/>
    <property type="match status" value="1"/>
</dbReference>
<accession>A0A284RP04</accession>
<gene>
    <name evidence="1" type="ORF">ARMOST_13840</name>
</gene>
<reference evidence="2" key="1">
    <citation type="journal article" date="2017" name="Nat. Ecol. Evol.">
        <title>Genome expansion and lineage-specific genetic innovations in the forest pathogenic fungi Armillaria.</title>
        <authorList>
            <person name="Sipos G."/>
            <person name="Prasanna A.N."/>
            <person name="Walter M.C."/>
            <person name="O'Connor E."/>
            <person name="Balint B."/>
            <person name="Krizsan K."/>
            <person name="Kiss B."/>
            <person name="Hess J."/>
            <person name="Varga T."/>
            <person name="Slot J."/>
            <person name="Riley R."/>
            <person name="Boka B."/>
            <person name="Rigling D."/>
            <person name="Barry K."/>
            <person name="Lee J."/>
            <person name="Mihaltcheva S."/>
            <person name="LaButti K."/>
            <person name="Lipzen A."/>
            <person name="Waldron R."/>
            <person name="Moloney N.M."/>
            <person name="Sperisen C."/>
            <person name="Kredics L."/>
            <person name="Vagvoelgyi C."/>
            <person name="Patrignani A."/>
            <person name="Fitzpatrick D."/>
            <person name="Nagy I."/>
            <person name="Doyle S."/>
            <person name="Anderson J.B."/>
            <person name="Grigoriev I.V."/>
            <person name="Gueldener U."/>
            <person name="Muensterkoetter M."/>
            <person name="Nagy L.G."/>
        </authorList>
    </citation>
    <scope>NUCLEOTIDE SEQUENCE [LARGE SCALE GENOMIC DNA]</scope>
    <source>
        <strain evidence="2">C18/9</strain>
    </source>
</reference>
<dbReference type="SUPFAM" id="SSF56672">
    <property type="entry name" value="DNA/RNA polymerases"/>
    <property type="match status" value="1"/>
</dbReference>
<keyword evidence="2" id="KW-1185">Reference proteome</keyword>
<dbReference type="InterPro" id="IPR043502">
    <property type="entry name" value="DNA/RNA_pol_sf"/>
</dbReference>
<proteinExistence type="predicted"/>
<dbReference type="InterPro" id="IPR043128">
    <property type="entry name" value="Rev_trsase/Diguanyl_cyclase"/>
</dbReference>
<protein>
    <recommendedName>
        <fullName evidence="3">Reverse transcriptase domain-containing protein</fullName>
    </recommendedName>
</protein>
<dbReference type="InterPro" id="IPR032567">
    <property type="entry name" value="RTL1-rel"/>
</dbReference>
<dbReference type="Gene3D" id="3.10.10.10">
    <property type="entry name" value="HIV Type 1 Reverse Transcriptase, subunit A, domain 1"/>
    <property type="match status" value="1"/>
</dbReference>
<dbReference type="PANTHER" id="PTHR15503">
    <property type="entry name" value="LDOC1 RELATED"/>
    <property type="match status" value="1"/>
</dbReference>
<evidence type="ECO:0000313" key="1">
    <source>
        <dbReference type="EMBL" id="SJL10454.1"/>
    </source>
</evidence>
<dbReference type="InterPro" id="IPR021109">
    <property type="entry name" value="Peptidase_aspartic_dom_sf"/>
</dbReference>
<sequence>MTIGGHSECIDLAITDLGTKDVYLGHDWLKWHNPIVNWKTGAIIFGRCQCAKNPFTLPDADPKDQQICPSKSPFALPFFFVKKKNGTLHSVPDYRKLNEMTIKNWYPLPLIAKLINKLWGTKYFTKLDI</sequence>
<evidence type="ECO:0000313" key="2">
    <source>
        <dbReference type="Proteomes" id="UP000219338"/>
    </source>
</evidence>
<dbReference type="Gene3D" id="3.30.70.270">
    <property type="match status" value="1"/>
</dbReference>
<dbReference type="OrthoDB" id="3038571at2759"/>
<name>A0A284RP04_ARMOS</name>
<dbReference type="EMBL" id="FUEG01000012">
    <property type="protein sequence ID" value="SJL10454.1"/>
    <property type="molecule type" value="Genomic_DNA"/>
</dbReference>
<evidence type="ECO:0008006" key="3">
    <source>
        <dbReference type="Google" id="ProtNLM"/>
    </source>
</evidence>
<dbReference type="STRING" id="47428.A0A284RP04"/>
<organism evidence="1 2">
    <name type="scientific">Armillaria ostoyae</name>
    <name type="common">Armillaria root rot fungus</name>
    <dbReference type="NCBI Taxonomy" id="47428"/>
    <lineage>
        <taxon>Eukaryota</taxon>
        <taxon>Fungi</taxon>
        <taxon>Dikarya</taxon>
        <taxon>Basidiomycota</taxon>
        <taxon>Agaricomycotina</taxon>
        <taxon>Agaricomycetes</taxon>
        <taxon>Agaricomycetidae</taxon>
        <taxon>Agaricales</taxon>
        <taxon>Marasmiineae</taxon>
        <taxon>Physalacriaceae</taxon>
        <taxon>Armillaria</taxon>
    </lineage>
</organism>